<gene>
    <name evidence="1" type="ORF">H8S20_05380</name>
</gene>
<accession>A0ABR7DBS8</accession>
<reference evidence="1 2" key="1">
    <citation type="submission" date="2020-08" db="EMBL/GenBank/DDBJ databases">
        <title>Genome public.</title>
        <authorList>
            <person name="Liu C."/>
            <person name="Sun Q."/>
        </authorList>
    </citation>
    <scope>NUCLEOTIDE SEQUENCE [LARGE SCALE GENOMIC DNA]</scope>
    <source>
        <strain evidence="1 2">NSJ-6</strain>
    </source>
</reference>
<dbReference type="Proteomes" id="UP000596929">
    <property type="component" value="Unassembled WGS sequence"/>
</dbReference>
<evidence type="ECO:0000313" key="2">
    <source>
        <dbReference type="Proteomes" id="UP000596929"/>
    </source>
</evidence>
<evidence type="ECO:0000313" key="1">
    <source>
        <dbReference type="EMBL" id="MBC5628323.1"/>
    </source>
</evidence>
<name>A0ABR7DBS8_9CLOT</name>
<dbReference type="RefSeq" id="WP_186859477.1">
    <property type="nucleotide sequence ID" value="NZ_JACOOO010000006.1"/>
</dbReference>
<keyword evidence="2" id="KW-1185">Reference proteome</keyword>
<protein>
    <submittedName>
        <fullName evidence="1">Uncharacterized protein</fullName>
    </submittedName>
</protein>
<dbReference type="EMBL" id="JACOOO010000006">
    <property type="protein sequence ID" value="MBC5628323.1"/>
    <property type="molecule type" value="Genomic_DNA"/>
</dbReference>
<sequence length="48" mass="5732">MVSKKSEEFICPICGEIMEEYPYAYDNKQYDKIYYKCDVCGHKEVKIV</sequence>
<organism evidence="1 2">
    <name type="scientific">Clostridium hominis</name>
    <dbReference type="NCBI Taxonomy" id="2763036"/>
    <lineage>
        <taxon>Bacteria</taxon>
        <taxon>Bacillati</taxon>
        <taxon>Bacillota</taxon>
        <taxon>Clostridia</taxon>
        <taxon>Eubacteriales</taxon>
        <taxon>Clostridiaceae</taxon>
        <taxon>Clostridium</taxon>
    </lineage>
</organism>
<proteinExistence type="predicted"/>
<comment type="caution">
    <text evidence="1">The sequence shown here is derived from an EMBL/GenBank/DDBJ whole genome shotgun (WGS) entry which is preliminary data.</text>
</comment>